<dbReference type="AlphaFoldDB" id="A0A166ICC6"/>
<feature type="DNA-binding region" description="H-T-H motif" evidence="2">
    <location>
        <begin position="36"/>
        <end position="55"/>
    </location>
</feature>
<sequence>MAGQGSARRDRSAAVKDEIRRSAARLFTERGFEATGIRDIAAVADVNPAIVIRHFGSKEALFIETVDGTGALQAMIEGPIEELGRRVVRQIMMSRGRGGLVVFGTIVRASGRPDIRATLATSMIERFVVPIAPLIPRSDAETRAHLFAAQLVGLMTALVVYDDVHLREAPLEEVVELYGAGLQQLLTGP</sequence>
<reference evidence="4 6" key="1">
    <citation type="submission" date="2015-08" db="EMBL/GenBank/DDBJ databases">
        <title>Draft Genome Sequence of Rathayibacter sp. Strain VKM Ac-2596 Isolated from Leaf Gall Induced by Plant-Parasitic Nematodes.</title>
        <authorList>
            <person name="Vasilenko O.V."/>
            <person name="Starodumova I.P."/>
            <person name="Tarlachkov S.V."/>
            <person name="Dorofeeva L.V."/>
            <person name="Evtushenko L.I."/>
        </authorList>
    </citation>
    <scope>NUCLEOTIDE SEQUENCE [LARGE SCALE GENOMIC DNA]</scope>
    <source>
        <strain evidence="4 6">VKM Ac-2596</strain>
    </source>
</reference>
<dbReference type="Pfam" id="PF17920">
    <property type="entry name" value="TetR_C_16"/>
    <property type="match status" value="1"/>
</dbReference>
<dbReference type="InterPro" id="IPR036271">
    <property type="entry name" value="Tet_transcr_reg_TetR-rel_C_sf"/>
</dbReference>
<organism evidence="4 6">
    <name type="scientific">Rathayibacter tanaceti</name>
    <dbReference type="NCBI Taxonomy" id="1671680"/>
    <lineage>
        <taxon>Bacteria</taxon>
        <taxon>Bacillati</taxon>
        <taxon>Actinomycetota</taxon>
        <taxon>Actinomycetes</taxon>
        <taxon>Micrococcales</taxon>
        <taxon>Microbacteriaceae</taxon>
        <taxon>Rathayibacter</taxon>
    </lineage>
</organism>
<protein>
    <submittedName>
        <fullName evidence="4">Bacterial regulatory protein, tetR family</fullName>
    </submittedName>
    <submittedName>
        <fullName evidence="5">TetR family transcriptional regulator</fullName>
    </submittedName>
</protein>
<keyword evidence="1 2" id="KW-0238">DNA-binding</keyword>
<keyword evidence="6" id="KW-1185">Reference proteome</keyword>
<dbReference type="Proteomes" id="UP000465031">
    <property type="component" value="Chromosome"/>
</dbReference>
<dbReference type="RefSeq" id="WP_068208578.1">
    <property type="nucleotide sequence ID" value="NZ_CP047186.1"/>
</dbReference>
<dbReference type="InterPro" id="IPR009057">
    <property type="entry name" value="Homeodomain-like_sf"/>
</dbReference>
<dbReference type="OrthoDB" id="4726108at2"/>
<proteinExistence type="predicted"/>
<evidence type="ECO:0000313" key="5">
    <source>
        <dbReference type="EMBL" id="QHC54472.1"/>
    </source>
</evidence>
<dbReference type="PRINTS" id="PR00455">
    <property type="entry name" value="HTHTETR"/>
</dbReference>
<evidence type="ECO:0000313" key="6">
    <source>
        <dbReference type="Proteomes" id="UP000076717"/>
    </source>
</evidence>
<dbReference type="EMBL" id="CP047186">
    <property type="protein sequence ID" value="QHC54472.1"/>
    <property type="molecule type" value="Genomic_DNA"/>
</dbReference>
<dbReference type="PATRIC" id="fig|1671680.3.peg.757"/>
<dbReference type="GO" id="GO:0003700">
    <property type="term" value="F:DNA-binding transcription factor activity"/>
    <property type="evidence" value="ECO:0007669"/>
    <property type="project" value="TreeGrafter"/>
</dbReference>
<dbReference type="KEGG" id="rte:GSU10_01540"/>
<dbReference type="SUPFAM" id="SSF48498">
    <property type="entry name" value="Tetracyclin repressor-like, C-terminal domain"/>
    <property type="match status" value="1"/>
</dbReference>
<dbReference type="PANTHER" id="PTHR30055:SF235">
    <property type="entry name" value="TRANSCRIPTIONAL REGULATORY PROTEIN"/>
    <property type="match status" value="1"/>
</dbReference>
<dbReference type="PANTHER" id="PTHR30055">
    <property type="entry name" value="HTH-TYPE TRANSCRIPTIONAL REGULATOR RUTR"/>
    <property type="match status" value="1"/>
</dbReference>
<dbReference type="Pfam" id="PF00440">
    <property type="entry name" value="TetR_N"/>
    <property type="match status" value="1"/>
</dbReference>
<name>A0A166ICC6_9MICO</name>
<dbReference type="PROSITE" id="PS50977">
    <property type="entry name" value="HTH_TETR_2"/>
    <property type="match status" value="1"/>
</dbReference>
<feature type="domain" description="HTH tetR-type" evidence="3">
    <location>
        <begin position="13"/>
        <end position="73"/>
    </location>
</feature>
<dbReference type="InterPro" id="IPR041678">
    <property type="entry name" value="TetR_C_16"/>
</dbReference>
<evidence type="ECO:0000256" key="1">
    <source>
        <dbReference type="ARBA" id="ARBA00023125"/>
    </source>
</evidence>
<evidence type="ECO:0000313" key="4">
    <source>
        <dbReference type="EMBL" id="KZX22143.1"/>
    </source>
</evidence>
<dbReference type="InterPro" id="IPR050109">
    <property type="entry name" value="HTH-type_TetR-like_transc_reg"/>
</dbReference>
<evidence type="ECO:0000313" key="7">
    <source>
        <dbReference type="Proteomes" id="UP000465031"/>
    </source>
</evidence>
<dbReference type="GO" id="GO:0000976">
    <property type="term" value="F:transcription cis-regulatory region binding"/>
    <property type="evidence" value="ECO:0007669"/>
    <property type="project" value="TreeGrafter"/>
</dbReference>
<evidence type="ECO:0000256" key="2">
    <source>
        <dbReference type="PROSITE-ProRule" id="PRU00335"/>
    </source>
</evidence>
<gene>
    <name evidence="4" type="ORF">ACH61_00710</name>
    <name evidence="5" type="ORF">GSU10_01540</name>
</gene>
<accession>A0A166ICC6</accession>
<dbReference type="Gene3D" id="1.10.357.10">
    <property type="entry name" value="Tetracycline Repressor, domain 2"/>
    <property type="match status" value="1"/>
</dbReference>
<dbReference type="EMBL" id="LIIN01000014">
    <property type="protein sequence ID" value="KZX22143.1"/>
    <property type="molecule type" value="Genomic_DNA"/>
</dbReference>
<reference evidence="5" key="2">
    <citation type="submission" date="2019-12" db="EMBL/GenBank/DDBJ databases">
        <title>Complete and Draft Genome Sequences of New Strains and Members of Some Known Species of the Genus Rathayibacter isolated from Plants.</title>
        <authorList>
            <person name="Tarlachkov S.V."/>
            <person name="Starodumova I.P."/>
            <person name="Dorofeeva L.V."/>
            <person name="Prisyazhnaya N.V."/>
            <person name="Leyn S.A."/>
            <person name="Zlamal J.E."/>
            <person name="Elane M.L."/>
            <person name="Osterman A.L."/>
            <person name="Nadler S.A."/>
            <person name="Subbotin S.A."/>
            <person name="Evtushenko L.I."/>
        </authorList>
    </citation>
    <scope>NUCLEOTIDE SEQUENCE</scope>
    <source>
        <strain evidence="5">VKM Ac-2761</strain>
    </source>
</reference>
<dbReference type="Proteomes" id="UP000076717">
    <property type="component" value="Unassembled WGS sequence"/>
</dbReference>
<reference evidence="7" key="3">
    <citation type="submission" date="2019-12" db="EMBL/GenBank/DDBJ databases">
        <title>Complete and draft genome sequences of new strains and members of some known species of the genus Rathayibacter isolated from plants.</title>
        <authorList>
            <person name="Tarlachkov S.V."/>
            <person name="Starodumova I.P."/>
            <person name="Dorofeeva L.V."/>
            <person name="Prisyazhnaya N.V."/>
            <person name="Leyn S."/>
            <person name="Zlamal J."/>
            <person name="Elan M."/>
            <person name="Osterman A.L."/>
            <person name="Nadler S."/>
            <person name="Subbotin S.A."/>
            <person name="Evtushenko L.I."/>
        </authorList>
    </citation>
    <scope>NUCLEOTIDE SEQUENCE [LARGE SCALE GENOMIC DNA]</scope>
    <source>
        <strain evidence="7">VKM Ac-2761</strain>
    </source>
</reference>
<evidence type="ECO:0000259" key="3">
    <source>
        <dbReference type="PROSITE" id="PS50977"/>
    </source>
</evidence>
<dbReference type="SUPFAM" id="SSF46689">
    <property type="entry name" value="Homeodomain-like"/>
    <property type="match status" value="1"/>
</dbReference>
<dbReference type="InterPro" id="IPR001647">
    <property type="entry name" value="HTH_TetR"/>
</dbReference>